<name>A0A0A9A7W3_ARUDO</name>
<accession>A0A0A9A7W3</accession>
<dbReference type="AlphaFoldDB" id="A0A0A9A7W3"/>
<reference evidence="1" key="1">
    <citation type="submission" date="2014-09" db="EMBL/GenBank/DDBJ databases">
        <authorList>
            <person name="Magalhaes I.L.F."/>
            <person name="Oliveira U."/>
            <person name="Santos F.R."/>
            <person name="Vidigal T.H.D.A."/>
            <person name="Brescovit A.D."/>
            <person name="Santos A.J."/>
        </authorList>
    </citation>
    <scope>NUCLEOTIDE SEQUENCE</scope>
    <source>
        <tissue evidence="1">Shoot tissue taken approximately 20 cm above the soil surface</tissue>
    </source>
</reference>
<dbReference type="EMBL" id="GBRH01250734">
    <property type="protein sequence ID" value="JAD47161.1"/>
    <property type="molecule type" value="Transcribed_RNA"/>
</dbReference>
<proteinExistence type="predicted"/>
<evidence type="ECO:0000313" key="1">
    <source>
        <dbReference type="EMBL" id="JAD47161.1"/>
    </source>
</evidence>
<reference evidence="1" key="2">
    <citation type="journal article" date="2015" name="Data Brief">
        <title>Shoot transcriptome of the giant reed, Arundo donax.</title>
        <authorList>
            <person name="Barrero R.A."/>
            <person name="Guerrero F.D."/>
            <person name="Moolhuijzen P."/>
            <person name="Goolsby J.A."/>
            <person name="Tidwell J."/>
            <person name="Bellgard S.E."/>
            <person name="Bellgard M.I."/>
        </authorList>
    </citation>
    <scope>NUCLEOTIDE SEQUENCE</scope>
    <source>
        <tissue evidence="1">Shoot tissue taken approximately 20 cm above the soil surface</tissue>
    </source>
</reference>
<sequence length="52" mass="6049">MRTDSMMSSTLFYWLPLNGRMQLLWVGFAGLFCFRLSSQGFFLFYSAAFCVC</sequence>
<protein>
    <submittedName>
        <fullName evidence="1">Uncharacterized protein</fullName>
    </submittedName>
</protein>
<organism evidence="1">
    <name type="scientific">Arundo donax</name>
    <name type="common">Giant reed</name>
    <name type="synonym">Donax arundinaceus</name>
    <dbReference type="NCBI Taxonomy" id="35708"/>
    <lineage>
        <taxon>Eukaryota</taxon>
        <taxon>Viridiplantae</taxon>
        <taxon>Streptophyta</taxon>
        <taxon>Embryophyta</taxon>
        <taxon>Tracheophyta</taxon>
        <taxon>Spermatophyta</taxon>
        <taxon>Magnoliopsida</taxon>
        <taxon>Liliopsida</taxon>
        <taxon>Poales</taxon>
        <taxon>Poaceae</taxon>
        <taxon>PACMAD clade</taxon>
        <taxon>Arundinoideae</taxon>
        <taxon>Arundineae</taxon>
        <taxon>Arundo</taxon>
    </lineage>
</organism>